<evidence type="ECO:0000313" key="2">
    <source>
        <dbReference type="Proteomes" id="UP000192582"/>
    </source>
</evidence>
<dbReference type="STRING" id="695939.SAMN00790413_00409"/>
<accession>A0A1W1V829</accession>
<proteinExistence type="predicted"/>
<reference evidence="1 2" key="1">
    <citation type="submission" date="2017-04" db="EMBL/GenBank/DDBJ databases">
        <authorList>
            <person name="Afonso C.L."/>
            <person name="Miller P.J."/>
            <person name="Scott M.A."/>
            <person name="Spackman E."/>
            <person name="Goraichik I."/>
            <person name="Dimitrov K.M."/>
            <person name="Suarez D.L."/>
            <person name="Swayne D.E."/>
        </authorList>
    </citation>
    <scope>NUCLEOTIDE SEQUENCE [LARGE SCALE GENOMIC DNA]</scope>
    <source>
        <strain evidence="1 2">KR-140</strain>
    </source>
</reference>
<dbReference type="EMBL" id="FWWU01000009">
    <property type="protein sequence ID" value="SMB89426.1"/>
    <property type="molecule type" value="Genomic_DNA"/>
</dbReference>
<dbReference type="Proteomes" id="UP000192582">
    <property type="component" value="Unassembled WGS sequence"/>
</dbReference>
<sequence length="69" mass="7575">MVRDQSDHAAFPVGVGHALGTFELLARPEAARVLQAPEQYCFSFPFRTSRLNQVLQATQWAGSSGLPMI</sequence>
<dbReference type="AlphaFoldDB" id="A0A1W1V829"/>
<gene>
    <name evidence="1" type="ORF">SAMN00790413_00409</name>
</gene>
<evidence type="ECO:0000313" key="1">
    <source>
        <dbReference type="EMBL" id="SMB89426.1"/>
    </source>
</evidence>
<name>A0A1W1V829_9DEIO</name>
<protein>
    <submittedName>
        <fullName evidence="1">Uncharacterized protein</fullName>
    </submittedName>
</protein>
<organism evidence="1 2">
    <name type="scientific">Deinococcus hopiensis KR-140</name>
    <dbReference type="NCBI Taxonomy" id="695939"/>
    <lineage>
        <taxon>Bacteria</taxon>
        <taxon>Thermotogati</taxon>
        <taxon>Deinococcota</taxon>
        <taxon>Deinococci</taxon>
        <taxon>Deinococcales</taxon>
        <taxon>Deinococcaceae</taxon>
        <taxon>Deinococcus</taxon>
    </lineage>
</organism>
<keyword evidence="2" id="KW-1185">Reference proteome</keyword>